<dbReference type="VEuPathDB" id="FungiDB:CCM_07321"/>
<evidence type="ECO:0000313" key="2">
    <source>
        <dbReference type="Proteomes" id="UP000001610"/>
    </source>
</evidence>
<dbReference type="GeneID" id="18169332"/>
<organism evidence="1 2">
    <name type="scientific">Cordyceps militaris (strain CM01)</name>
    <name type="common">Caterpillar fungus</name>
    <dbReference type="NCBI Taxonomy" id="983644"/>
    <lineage>
        <taxon>Eukaryota</taxon>
        <taxon>Fungi</taxon>
        <taxon>Dikarya</taxon>
        <taxon>Ascomycota</taxon>
        <taxon>Pezizomycotina</taxon>
        <taxon>Sordariomycetes</taxon>
        <taxon>Hypocreomycetidae</taxon>
        <taxon>Hypocreales</taxon>
        <taxon>Cordycipitaceae</taxon>
        <taxon>Cordyceps</taxon>
    </lineage>
</organism>
<dbReference type="HOGENOM" id="CLU_040823_0_0_1"/>
<gene>
    <name evidence="1" type="ORF">CCM_07321</name>
</gene>
<proteinExistence type="predicted"/>
<evidence type="ECO:0000313" key="1">
    <source>
        <dbReference type="EMBL" id="EGX89069.1"/>
    </source>
</evidence>
<keyword evidence="2" id="KW-1185">Reference proteome</keyword>
<evidence type="ECO:0008006" key="3">
    <source>
        <dbReference type="Google" id="ProtNLM"/>
    </source>
</evidence>
<dbReference type="SUPFAM" id="SSF56112">
    <property type="entry name" value="Protein kinase-like (PK-like)"/>
    <property type="match status" value="1"/>
</dbReference>
<protein>
    <recommendedName>
        <fullName evidence="3">Aminoglycoside phosphotransferase domain-containing protein</fullName>
    </recommendedName>
</protein>
<sequence length="403" mass="45311">MKDLNYARYLRSVYPGTTWETTRLTGGVVNSTHRAAKLSGSAGPARLVLKHARPYVESVGPELPFSTERQAVEAAILKLWENGGLLFNSRQTVPAWNTPHLIRHDYGKESTLEISDSDQDASVLLLSDLGRLVNIVEFIKAAAKDSSIATTEQISKLGHDTGSIMALIHSPGTVQRIQSEPQTYEKLSKSVSESIVWQFAVLPIKERIQDYPNAQRLYDATVDEYNNPRYNYRPALSFGDFHPGSILLSDPATRVDLTPALVDWEFGRANGRGVNGDIAQFLSSMRCEMIEARDNPVLHNLLLLYVTRFCSAYRDAAQLRVKKDAQDSNLQHLRSAFSLHGREDINLAHDMYQASPRCKEMIDTGVWYLERAGDSAKHFVSEANWEELKKEKDCLLQSLFIIE</sequence>
<dbReference type="OrthoDB" id="25129at2759"/>
<dbReference type="Gene3D" id="3.30.200.20">
    <property type="entry name" value="Phosphorylase Kinase, domain 1"/>
    <property type="match status" value="1"/>
</dbReference>
<dbReference type="InterPro" id="IPR011009">
    <property type="entry name" value="Kinase-like_dom_sf"/>
</dbReference>
<name>G3JPM0_CORMM</name>
<accession>G3JPM0</accession>
<dbReference type="KEGG" id="cmt:CCM_07321"/>
<dbReference type="OMA" id="VEADNWE"/>
<dbReference type="InParanoid" id="G3JPM0"/>
<dbReference type="RefSeq" id="XP_006672525.1">
    <property type="nucleotide sequence ID" value="XM_006672462.1"/>
</dbReference>
<dbReference type="EMBL" id="JH126404">
    <property type="protein sequence ID" value="EGX89069.1"/>
    <property type="molecule type" value="Genomic_DNA"/>
</dbReference>
<dbReference type="AlphaFoldDB" id="G3JPM0"/>
<reference evidence="1 2" key="1">
    <citation type="journal article" date="2011" name="Genome Biol.">
        <title>Genome sequence of the insect pathogenic fungus Cordyceps militaris, a valued traditional Chinese medicine.</title>
        <authorList>
            <person name="Zheng P."/>
            <person name="Xia Y."/>
            <person name="Xiao G."/>
            <person name="Xiong C."/>
            <person name="Hu X."/>
            <person name="Zhang S."/>
            <person name="Zheng H."/>
            <person name="Huang Y."/>
            <person name="Zhou Y."/>
            <person name="Wang S."/>
            <person name="Zhao G.P."/>
            <person name="Liu X."/>
            <person name="St Leger R.J."/>
            <person name="Wang C."/>
        </authorList>
    </citation>
    <scope>NUCLEOTIDE SEQUENCE [LARGE SCALE GENOMIC DNA]</scope>
    <source>
        <strain evidence="1 2">CM01</strain>
    </source>
</reference>
<dbReference type="eggNOG" id="ENOG502SVSU">
    <property type="taxonomic scope" value="Eukaryota"/>
</dbReference>
<dbReference type="Proteomes" id="UP000001610">
    <property type="component" value="Unassembled WGS sequence"/>
</dbReference>